<feature type="domain" description="PAS" evidence="5">
    <location>
        <begin position="441"/>
        <end position="535"/>
    </location>
</feature>
<dbReference type="EMBL" id="FMSP01000006">
    <property type="protein sequence ID" value="SCV71020.1"/>
    <property type="molecule type" value="Genomic_DNA"/>
</dbReference>
<dbReference type="STRING" id="269621.A0A238FAZ3"/>
<feature type="region of interest" description="Disordered" evidence="4">
    <location>
        <begin position="156"/>
        <end position="196"/>
    </location>
</feature>
<feature type="region of interest" description="Disordered" evidence="4">
    <location>
        <begin position="123"/>
        <end position="143"/>
    </location>
</feature>
<organism evidence="6 7">
    <name type="scientific">Microbotryum intermedium</name>
    <dbReference type="NCBI Taxonomy" id="269621"/>
    <lineage>
        <taxon>Eukaryota</taxon>
        <taxon>Fungi</taxon>
        <taxon>Dikarya</taxon>
        <taxon>Basidiomycota</taxon>
        <taxon>Pucciniomycotina</taxon>
        <taxon>Microbotryomycetes</taxon>
        <taxon>Microbotryales</taxon>
        <taxon>Microbotryaceae</taxon>
        <taxon>Microbotryum</taxon>
    </lineage>
</organism>
<dbReference type="CDD" id="cd00130">
    <property type="entry name" value="PAS"/>
    <property type="match status" value="1"/>
</dbReference>
<reference evidence="7" key="1">
    <citation type="submission" date="2016-09" db="EMBL/GenBank/DDBJ databases">
        <authorList>
            <person name="Jeantristanb JTB J.-T."/>
            <person name="Ricardo R."/>
        </authorList>
    </citation>
    <scope>NUCLEOTIDE SEQUENCE [LARGE SCALE GENOMIC DNA]</scope>
</reference>
<sequence>MSAWAPLPAPAGPLPEVPKSPRSFHSGYSAVVSAPQPFFAVRLGIIIIFTSISESHRCRNDAPSKSALVGGGPAAVSVNHRLGRLGLDSPSSPSTPPLKCRSNSRDAMHNDLSSLKATIHNDDVVDPSSRVNGSSPATAASGAAPVDVGAGLITKSIESDSNGGQDHGLHEGAHGTPRVATSSSPSTAPTSFESPDKEGILASLTERTFQDEYSPVADIQPGLSPTVGIGAPAYAHSVVSVSSSIRFSHLPERPLNPSEPWKGRSSHPFPPAALSPLQASLAFSLARLLSRNTFDAFLATPAGFAQFHNYLSRAGGALAAVHALELWKDLDTLKATTNRSALAAKAIQEVHFALENAAVAPFAPSFARDTGEQLTALSVVGLGLEKPSRHLLNTLYANEFHGFIRHRLLQHTRAQLSKYELANDQRSGLGDVFCLTNPRLPDAPIVLASPAFCALTGYAAHQIIGRNCRFLQGQATAPESVQAIRTAIDKEEPITQLLLNYTASGAPFWNLLCILPLRDAAGEVMYFIGGQTNLTGAIAAGSGEDLSFVLSSDETEDGPVVDPGSYTDAVESSILREQGVAEPAALSPRKSASPKSPSTTVPSLKTSSRRRYSTVEPTSLSTMMSCEDMMNGAARPVVTKRPSFLSLFSRSKGAEGAGSKSKKDQRQLPAPLNLAPIQSRTSTVTAPARPITWKRATSVKDLRVKQPGIDASMDHTTAPIEKKLSDFQMTYERLVVLRADNHKILFVTSGFLRYLGLPGASLEDVDSSELVHLDLLNLIKPSSQEPDQKKTRQRIKTTIDEGVSGSFQCALSFKGPKVEGTLHLSPLKNMQGDVISFVGVFA</sequence>
<dbReference type="PANTHER" id="PTHR47429">
    <property type="entry name" value="PROTEIN TWIN LOV 1"/>
    <property type="match status" value="1"/>
</dbReference>
<accession>A0A238FAZ3</accession>
<dbReference type="Proteomes" id="UP000198372">
    <property type="component" value="Unassembled WGS sequence"/>
</dbReference>
<proteinExistence type="predicted"/>
<feature type="compositionally biased region" description="Low complexity" evidence="4">
    <location>
        <begin position="583"/>
        <end position="606"/>
    </location>
</feature>
<feature type="region of interest" description="Disordered" evidence="4">
    <location>
        <begin position="580"/>
        <end position="617"/>
    </location>
</feature>
<feature type="compositionally biased region" description="Low complexity" evidence="4">
    <location>
        <begin position="180"/>
        <end position="191"/>
    </location>
</feature>
<evidence type="ECO:0000313" key="6">
    <source>
        <dbReference type="EMBL" id="SCV71020.1"/>
    </source>
</evidence>
<evidence type="ECO:0000256" key="1">
    <source>
        <dbReference type="ARBA" id="ARBA00022630"/>
    </source>
</evidence>
<dbReference type="Pfam" id="PF13426">
    <property type="entry name" value="PAS_9"/>
    <property type="match status" value="1"/>
</dbReference>
<dbReference type="NCBIfam" id="TIGR00229">
    <property type="entry name" value="sensory_box"/>
    <property type="match status" value="1"/>
</dbReference>
<evidence type="ECO:0000313" key="7">
    <source>
        <dbReference type="Proteomes" id="UP000198372"/>
    </source>
</evidence>
<name>A0A238FAZ3_9BASI</name>
<keyword evidence="3" id="KW-0157">Chromophore</keyword>
<feature type="compositionally biased region" description="Low complexity" evidence="4">
    <location>
        <begin position="133"/>
        <end position="143"/>
    </location>
</feature>
<dbReference type="PANTHER" id="PTHR47429:SF2">
    <property type="entry name" value="PROTEIN TWIN LOV 1"/>
    <property type="match status" value="1"/>
</dbReference>
<dbReference type="InterPro" id="IPR035965">
    <property type="entry name" value="PAS-like_dom_sf"/>
</dbReference>
<dbReference type="AlphaFoldDB" id="A0A238FAZ3"/>
<feature type="region of interest" description="Disordered" evidence="4">
    <location>
        <begin position="83"/>
        <end position="105"/>
    </location>
</feature>
<dbReference type="GO" id="GO:0005634">
    <property type="term" value="C:nucleus"/>
    <property type="evidence" value="ECO:0007669"/>
    <property type="project" value="TreeGrafter"/>
</dbReference>
<feature type="region of interest" description="Disordered" evidence="4">
    <location>
        <begin position="650"/>
        <end position="670"/>
    </location>
</feature>
<protein>
    <submittedName>
        <fullName evidence="6">BQ2448_3782 protein</fullName>
    </submittedName>
</protein>
<gene>
    <name evidence="6" type="ORF">BQ2448_3782</name>
</gene>
<keyword evidence="7" id="KW-1185">Reference proteome</keyword>
<keyword evidence="1" id="KW-0285">Flavoprotein</keyword>
<dbReference type="Gene3D" id="3.30.450.20">
    <property type="entry name" value="PAS domain"/>
    <property type="match status" value="1"/>
</dbReference>
<evidence type="ECO:0000256" key="4">
    <source>
        <dbReference type="SAM" id="MobiDB-lite"/>
    </source>
</evidence>
<evidence type="ECO:0000259" key="5">
    <source>
        <dbReference type="Pfam" id="PF13426"/>
    </source>
</evidence>
<keyword evidence="2" id="KW-0288">FMN</keyword>
<evidence type="ECO:0000256" key="2">
    <source>
        <dbReference type="ARBA" id="ARBA00022643"/>
    </source>
</evidence>
<evidence type="ECO:0000256" key="3">
    <source>
        <dbReference type="ARBA" id="ARBA00022991"/>
    </source>
</evidence>
<dbReference type="OrthoDB" id="447251at2759"/>
<dbReference type="SUPFAM" id="SSF55785">
    <property type="entry name" value="PYP-like sensor domain (PAS domain)"/>
    <property type="match status" value="1"/>
</dbReference>
<dbReference type="InterPro" id="IPR000014">
    <property type="entry name" value="PAS"/>
</dbReference>